<dbReference type="PANTHER" id="PTHR43179">
    <property type="entry name" value="RHAMNOSYLTRANSFERASE WBBL"/>
    <property type="match status" value="1"/>
</dbReference>
<protein>
    <submittedName>
        <fullName evidence="2">Glycosyltransferase family 2 protein</fullName>
    </submittedName>
</protein>
<accession>A0A7G9G7U0</accession>
<feature type="domain" description="Glycosyltransferase 2-like" evidence="1">
    <location>
        <begin position="558"/>
        <end position="736"/>
    </location>
</feature>
<evidence type="ECO:0000313" key="2">
    <source>
        <dbReference type="EMBL" id="QNM06872.1"/>
    </source>
</evidence>
<dbReference type="GO" id="GO:0016757">
    <property type="term" value="F:glycosyltransferase activity"/>
    <property type="evidence" value="ECO:0007669"/>
    <property type="project" value="UniProtKB-KW"/>
</dbReference>
<dbReference type="InterPro" id="IPR001173">
    <property type="entry name" value="Glyco_trans_2-like"/>
</dbReference>
<dbReference type="KEGG" id="qdo:H9Q78_07115"/>
<keyword evidence="3" id="KW-1185">Reference proteome</keyword>
<dbReference type="SUPFAM" id="SSF53448">
    <property type="entry name" value="Nucleotide-diphospho-sugar transferases"/>
    <property type="match status" value="2"/>
</dbReference>
<sequence length="831" mass="95496">MKKFQYHIDAAECRTEERLLNINVSGWCAIDGRDKFDILVFQDSELLEEQNVTRVERQDICSLLKQDGKFGFSFQGVFNLDSINDRIQILCVGAQTFELFSMTKKELLDKAEKLEISYAVDFMDFDKGKCTLRGWAVTPDHAKLRFKVLDESGDSCRIKFKETARSDVSKLFFGSVDYSYCGFDIRLDDWTDNKLILRISSDTHQVEQEISRKQIIKESKKRKQKYLSVTEICKKTKGADIASDAKIFFTKGPAALGAQWRERYASEGGKYEQWLRNRTPGRSELRQQAMAEFPCMPKISILVPAYHTPISFLKQMVDSVRKQTYQNWELCVADGGVDDDTVEREMLKFKKKDPRIRYKKLEDNLGISGNTNEALAMAAGDFVALLDHDDILEPSVLYEVAKALNEDESIDVVYTDEDKVSTDLKRYFEPNFKPDYNPDFLCSNNYICHFFVARKEIAEEIAGFDSKFDGSQDHDFIFRCIEKARKVYHIPKILYHWRMHMNSMAENPESKMYCYEAGRAAVEAHLERIGIQADVVFCPNVLGRYQVRYRVQGKPMVSVLIPNKDHIEDLSKCIDSILEKTIYDNYEIIIIENNSTEQDTFAYYEEISRNEKINIVYWKKGFNYSALNNYGAAFAKGEFLLLLNNDTEVIDGNWMEQMLGSCQRNGIGAVGAKLCFPDGTIQHCGVIIGEGGVAAHIFSGEPGDFIGEFARAQLQQNLSAVTAACMMIKRSVYEEVGGFNEELAVAFNDVDFCLRIRQRGYWIAYEPQAELYHYESKSRGYDKDDVNRIRFQREVDSMQRVWGKVLSQGDPYFNVNLTLKNGQCKLKTSHN</sequence>
<dbReference type="Gene3D" id="3.90.550.10">
    <property type="entry name" value="Spore Coat Polysaccharide Biosynthesis Protein SpsA, Chain A"/>
    <property type="match status" value="2"/>
</dbReference>
<dbReference type="Proteomes" id="UP000515823">
    <property type="component" value="Chromosome"/>
</dbReference>
<dbReference type="InterPro" id="IPR029044">
    <property type="entry name" value="Nucleotide-diphossugar_trans"/>
</dbReference>
<dbReference type="CDD" id="cd04184">
    <property type="entry name" value="GT2_RfbC_Mx_like"/>
    <property type="match status" value="1"/>
</dbReference>
<dbReference type="PANTHER" id="PTHR43179:SF7">
    <property type="entry name" value="RHAMNOSYLTRANSFERASE WBBL"/>
    <property type="match status" value="1"/>
</dbReference>
<reference evidence="2 3" key="1">
    <citation type="submission" date="2020-08" db="EMBL/GenBank/DDBJ databases">
        <authorList>
            <person name="Liu C."/>
            <person name="Sun Q."/>
        </authorList>
    </citation>
    <scope>NUCLEOTIDE SEQUENCE [LARGE SCALE GENOMIC DNA]</scope>
    <source>
        <strain evidence="2 3">NSJ-38</strain>
    </source>
</reference>
<dbReference type="RefSeq" id="WP_249304636.1">
    <property type="nucleotide sequence ID" value="NZ_CP060634.1"/>
</dbReference>
<evidence type="ECO:0000313" key="3">
    <source>
        <dbReference type="Proteomes" id="UP000515823"/>
    </source>
</evidence>
<gene>
    <name evidence="2" type="ORF">H9Q78_07115</name>
</gene>
<dbReference type="EMBL" id="CP060634">
    <property type="protein sequence ID" value="QNM06872.1"/>
    <property type="molecule type" value="Genomic_DNA"/>
</dbReference>
<feature type="domain" description="Glycosyltransferase 2-like" evidence="1">
    <location>
        <begin position="300"/>
        <end position="461"/>
    </location>
</feature>
<keyword evidence="2" id="KW-0808">Transferase</keyword>
<dbReference type="Pfam" id="PF00535">
    <property type="entry name" value="Glycos_transf_2"/>
    <property type="match status" value="2"/>
</dbReference>
<proteinExistence type="predicted"/>
<dbReference type="AlphaFoldDB" id="A0A7G9G7U0"/>
<dbReference type="CDD" id="cd04186">
    <property type="entry name" value="GT_2_like_c"/>
    <property type="match status" value="1"/>
</dbReference>
<evidence type="ECO:0000259" key="1">
    <source>
        <dbReference type="Pfam" id="PF00535"/>
    </source>
</evidence>
<name>A0A7G9G7U0_9FIRM</name>
<organism evidence="2 3">
    <name type="scientific">Qiania dongpingensis</name>
    <dbReference type="NCBI Taxonomy" id="2763669"/>
    <lineage>
        <taxon>Bacteria</taxon>
        <taxon>Bacillati</taxon>
        <taxon>Bacillota</taxon>
        <taxon>Clostridia</taxon>
        <taxon>Lachnospirales</taxon>
        <taxon>Lachnospiraceae</taxon>
        <taxon>Qiania</taxon>
    </lineage>
</organism>